<evidence type="ECO:0000259" key="3">
    <source>
        <dbReference type="PROSITE" id="PS51371"/>
    </source>
</evidence>
<feature type="domain" description="CBS" evidence="3">
    <location>
        <begin position="86"/>
        <end position="139"/>
    </location>
</feature>
<dbReference type="OrthoDB" id="1119899at2"/>
<dbReference type="PANTHER" id="PTHR43080">
    <property type="entry name" value="CBS DOMAIN-CONTAINING PROTEIN CBSX3, MITOCHONDRIAL"/>
    <property type="match status" value="1"/>
</dbReference>
<comment type="caution">
    <text evidence="4">The sequence shown here is derived from an EMBL/GenBank/DDBJ whole genome shotgun (WGS) entry which is preliminary data.</text>
</comment>
<dbReference type="SMART" id="SM00116">
    <property type="entry name" value="CBS"/>
    <property type="match status" value="2"/>
</dbReference>
<dbReference type="InterPro" id="IPR046342">
    <property type="entry name" value="CBS_dom_sf"/>
</dbReference>
<sequence>MIRKAPISTIMTEKVITVNKTDEIEKAEHLFKHHHIRHIPVVEKDAVVGMLSYTDLQRLSFADITNENEGDVDAMVYSMFSISQIMKRNVVSVSPRNSIKEIAEIFAKREFHALPVVENNKLVGIVTTTDLINYLLKQF</sequence>
<dbReference type="Proteomes" id="UP000323930">
    <property type="component" value="Unassembled WGS sequence"/>
</dbReference>
<evidence type="ECO:0000313" key="5">
    <source>
        <dbReference type="Proteomes" id="UP000323930"/>
    </source>
</evidence>
<feature type="domain" description="CBS" evidence="3">
    <location>
        <begin position="11"/>
        <end position="72"/>
    </location>
</feature>
<keyword evidence="5" id="KW-1185">Reference proteome</keyword>
<gene>
    <name evidence="4" type="ORF">FUA24_05825</name>
</gene>
<organism evidence="4 5">
    <name type="scientific">Seonamhaeicola marinus</name>
    <dbReference type="NCBI Taxonomy" id="1912246"/>
    <lineage>
        <taxon>Bacteria</taxon>
        <taxon>Pseudomonadati</taxon>
        <taxon>Bacteroidota</taxon>
        <taxon>Flavobacteriia</taxon>
        <taxon>Flavobacteriales</taxon>
        <taxon>Flavobacteriaceae</taxon>
    </lineage>
</organism>
<keyword evidence="1 2" id="KW-0129">CBS domain</keyword>
<dbReference type="PROSITE" id="PS51371">
    <property type="entry name" value="CBS"/>
    <property type="match status" value="2"/>
</dbReference>
<accession>A0A5D0IMM9</accession>
<dbReference type="SUPFAM" id="SSF54631">
    <property type="entry name" value="CBS-domain pair"/>
    <property type="match status" value="1"/>
</dbReference>
<name>A0A5D0IMM9_9FLAO</name>
<evidence type="ECO:0000256" key="2">
    <source>
        <dbReference type="PROSITE-ProRule" id="PRU00703"/>
    </source>
</evidence>
<dbReference type="Pfam" id="PF00571">
    <property type="entry name" value="CBS"/>
    <property type="match status" value="2"/>
</dbReference>
<dbReference type="RefSeq" id="WP_148540503.1">
    <property type="nucleotide sequence ID" value="NZ_VSDQ01000409.1"/>
</dbReference>
<dbReference type="InterPro" id="IPR000644">
    <property type="entry name" value="CBS_dom"/>
</dbReference>
<dbReference type="PANTHER" id="PTHR43080:SF2">
    <property type="entry name" value="CBS DOMAIN-CONTAINING PROTEIN"/>
    <property type="match status" value="1"/>
</dbReference>
<dbReference type="CDD" id="cd04584">
    <property type="entry name" value="CBS_pair_AcuB_like"/>
    <property type="match status" value="1"/>
</dbReference>
<dbReference type="EMBL" id="VSDQ01000409">
    <property type="protein sequence ID" value="TYA84170.1"/>
    <property type="molecule type" value="Genomic_DNA"/>
</dbReference>
<dbReference type="InterPro" id="IPR051257">
    <property type="entry name" value="Diverse_CBS-Domain"/>
</dbReference>
<evidence type="ECO:0000256" key="1">
    <source>
        <dbReference type="ARBA" id="ARBA00023122"/>
    </source>
</evidence>
<dbReference type="Gene3D" id="3.10.580.10">
    <property type="entry name" value="CBS-domain"/>
    <property type="match status" value="1"/>
</dbReference>
<dbReference type="AlphaFoldDB" id="A0A5D0IMM9"/>
<reference evidence="4 5" key="1">
    <citation type="submission" date="2019-08" db="EMBL/GenBank/DDBJ databases">
        <title>Seonamhaeicola sediminis sp. nov., isolated from marine sediment.</title>
        <authorList>
            <person name="Cao W.R."/>
        </authorList>
    </citation>
    <scope>NUCLEOTIDE SEQUENCE [LARGE SCALE GENOMIC DNA]</scope>
    <source>
        <strain evidence="4 5">B011</strain>
    </source>
</reference>
<protein>
    <submittedName>
        <fullName evidence="4">CBS domain-containing protein</fullName>
    </submittedName>
</protein>
<proteinExistence type="predicted"/>
<evidence type="ECO:0000313" key="4">
    <source>
        <dbReference type="EMBL" id="TYA84170.1"/>
    </source>
</evidence>